<protein>
    <submittedName>
        <fullName evidence="2">Uncharacterized protein</fullName>
    </submittedName>
</protein>
<name>X1DNE0_9ZZZZ</name>
<accession>X1DNE0</accession>
<comment type="caution">
    <text evidence="2">The sequence shown here is derived from an EMBL/GenBank/DDBJ whole genome shotgun (WGS) entry which is preliminary data.</text>
</comment>
<evidence type="ECO:0000256" key="1">
    <source>
        <dbReference type="SAM" id="Phobius"/>
    </source>
</evidence>
<reference evidence="2" key="1">
    <citation type="journal article" date="2014" name="Front. Microbiol.">
        <title>High frequency of phylogenetically diverse reductive dehalogenase-homologous genes in deep subseafloor sedimentary metagenomes.</title>
        <authorList>
            <person name="Kawai M."/>
            <person name="Futagami T."/>
            <person name="Toyoda A."/>
            <person name="Takaki Y."/>
            <person name="Nishi S."/>
            <person name="Hori S."/>
            <person name="Arai W."/>
            <person name="Tsubouchi T."/>
            <person name="Morono Y."/>
            <person name="Uchiyama I."/>
            <person name="Ito T."/>
            <person name="Fujiyama A."/>
            <person name="Inagaki F."/>
            <person name="Takami H."/>
        </authorList>
    </citation>
    <scope>NUCLEOTIDE SEQUENCE</scope>
    <source>
        <strain evidence="2">Expedition CK06-06</strain>
    </source>
</reference>
<dbReference type="EMBL" id="BART01029697">
    <property type="protein sequence ID" value="GAH09780.1"/>
    <property type="molecule type" value="Genomic_DNA"/>
</dbReference>
<feature type="transmembrane region" description="Helical" evidence="1">
    <location>
        <begin position="20"/>
        <end position="38"/>
    </location>
</feature>
<sequence>TGYVTPLVLVYQPNWQGAEYSVAFIVGIFGMSLIRDIFNFIYDFGKNPIEYIRAVRGGKED</sequence>
<proteinExistence type="predicted"/>
<dbReference type="AlphaFoldDB" id="X1DNE0"/>
<keyword evidence="1" id="KW-0812">Transmembrane</keyword>
<gene>
    <name evidence="2" type="ORF">S01H4_52049</name>
</gene>
<keyword evidence="1" id="KW-1133">Transmembrane helix</keyword>
<keyword evidence="1" id="KW-0472">Membrane</keyword>
<evidence type="ECO:0000313" key="2">
    <source>
        <dbReference type="EMBL" id="GAH09780.1"/>
    </source>
</evidence>
<organism evidence="2">
    <name type="scientific">marine sediment metagenome</name>
    <dbReference type="NCBI Taxonomy" id="412755"/>
    <lineage>
        <taxon>unclassified sequences</taxon>
        <taxon>metagenomes</taxon>
        <taxon>ecological metagenomes</taxon>
    </lineage>
</organism>
<feature type="non-terminal residue" evidence="2">
    <location>
        <position position="1"/>
    </location>
</feature>